<dbReference type="EMBL" id="KN817625">
    <property type="protein sequence ID" value="KJA16249.1"/>
    <property type="molecule type" value="Genomic_DNA"/>
</dbReference>
<gene>
    <name evidence="2" type="ORF">HYPSUDRAFT_47562</name>
</gene>
<keyword evidence="3" id="KW-1185">Reference proteome</keyword>
<dbReference type="Proteomes" id="UP000054270">
    <property type="component" value="Unassembled WGS sequence"/>
</dbReference>
<dbReference type="AlphaFoldDB" id="A0A0D2NAS7"/>
<feature type="region of interest" description="Disordered" evidence="1">
    <location>
        <begin position="217"/>
        <end position="274"/>
    </location>
</feature>
<evidence type="ECO:0000313" key="3">
    <source>
        <dbReference type="Proteomes" id="UP000054270"/>
    </source>
</evidence>
<accession>A0A0D2NAS7</accession>
<dbReference type="OrthoDB" id="3226552at2759"/>
<organism evidence="2 3">
    <name type="scientific">Hypholoma sublateritium (strain FD-334 SS-4)</name>
    <dbReference type="NCBI Taxonomy" id="945553"/>
    <lineage>
        <taxon>Eukaryota</taxon>
        <taxon>Fungi</taxon>
        <taxon>Dikarya</taxon>
        <taxon>Basidiomycota</taxon>
        <taxon>Agaricomycotina</taxon>
        <taxon>Agaricomycetes</taxon>
        <taxon>Agaricomycetidae</taxon>
        <taxon>Agaricales</taxon>
        <taxon>Agaricineae</taxon>
        <taxon>Strophariaceae</taxon>
        <taxon>Hypholoma</taxon>
    </lineage>
</organism>
<reference evidence="3" key="1">
    <citation type="submission" date="2014-04" db="EMBL/GenBank/DDBJ databases">
        <title>Evolutionary Origins and Diversification of the Mycorrhizal Mutualists.</title>
        <authorList>
            <consortium name="DOE Joint Genome Institute"/>
            <consortium name="Mycorrhizal Genomics Consortium"/>
            <person name="Kohler A."/>
            <person name="Kuo A."/>
            <person name="Nagy L.G."/>
            <person name="Floudas D."/>
            <person name="Copeland A."/>
            <person name="Barry K.W."/>
            <person name="Cichocki N."/>
            <person name="Veneault-Fourrey C."/>
            <person name="LaButti K."/>
            <person name="Lindquist E.A."/>
            <person name="Lipzen A."/>
            <person name="Lundell T."/>
            <person name="Morin E."/>
            <person name="Murat C."/>
            <person name="Riley R."/>
            <person name="Ohm R."/>
            <person name="Sun H."/>
            <person name="Tunlid A."/>
            <person name="Henrissat B."/>
            <person name="Grigoriev I.V."/>
            <person name="Hibbett D.S."/>
            <person name="Martin F."/>
        </authorList>
    </citation>
    <scope>NUCLEOTIDE SEQUENCE [LARGE SCALE GENOMIC DNA]</scope>
    <source>
        <strain evidence="3">FD-334 SS-4</strain>
    </source>
</reference>
<sequence length="307" mass="33674">MDTDDSNTSFEGSYAIYATEADSTFDDDLLDESIATMPDNAQSTRAFVAIWDPANDVFFLSRPNSARGSFLTAKAAPYPPESISEMQSLGVPSLPPSSRASLCCQYSLADDDDAPCFAPLTPEQRSLKGMTQTSSTLGGLDVYLKGPALSYTHRHQPVYSVLDFSSDFHFDAGAVGLSHDGPEDACPVRRSGLHLNTNFPQPGLSDDDDSVSVAWSTIESPTVEEMERMKRPAEGTRPRPPNGRRLKKRRPDDLPLSPVKEPNSTEASPPTPPHCITLGLHKGILKCLLNIRNMSRRSEKDWIWVET</sequence>
<protein>
    <submittedName>
        <fullName evidence="2">Uncharacterized protein</fullName>
    </submittedName>
</protein>
<evidence type="ECO:0000313" key="2">
    <source>
        <dbReference type="EMBL" id="KJA16249.1"/>
    </source>
</evidence>
<evidence type="ECO:0000256" key="1">
    <source>
        <dbReference type="SAM" id="MobiDB-lite"/>
    </source>
</evidence>
<proteinExistence type="predicted"/>
<feature type="compositionally biased region" description="Basic and acidic residues" evidence="1">
    <location>
        <begin position="225"/>
        <end position="237"/>
    </location>
</feature>
<name>A0A0D2NAS7_HYPSF</name>